<evidence type="ECO:0000256" key="1">
    <source>
        <dbReference type="SAM" id="Phobius"/>
    </source>
</evidence>
<keyword evidence="1" id="KW-1133">Transmembrane helix</keyword>
<protein>
    <submittedName>
        <fullName evidence="2">Holin</fullName>
    </submittedName>
</protein>
<reference evidence="2" key="1">
    <citation type="journal article" date="2021" name="Proc. Natl. Acad. Sci. U.S.A.">
        <title>A Catalog of Tens of Thousands of Viruses from Human Metagenomes Reveals Hidden Associations with Chronic Diseases.</title>
        <authorList>
            <person name="Tisza M.J."/>
            <person name="Buck C.B."/>
        </authorList>
    </citation>
    <scope>NUCLEOTIDE SEQUENCE</scope>
    <source>
        <strain evidence="2">CtiJm4</strain>
    </source>
</reference>
<evidence type="ECO:0000313" key="2">
    <source>
        <dbReference type="EMBL" id="DAF56884.1"/>
    </source>
</evidence>
<sequence length="73" mass="8422">MKDVIDKTLNDSSTMWSGVAGTFGALTISEWCLLITVVITIFNFIKSWYIDMRKLKMLEEEHQLKVGHKNDTE</sequence>
<dbReference type="EMBL" id="BK032724">
    <property type="protein sequence ID" value="DAF56884.1"/>
    <property type="molecule type" value="Genomic_DNA"/>
</dbReference>
<keyword evidence="1" id="KW-0812">Transmembrane</keyword>
<feature type="transmembrane region" description="Helical" evidence="1">
    <location>
        <begin position="20"/>
        <end position="45"/>
    </location>
</feature>
<name>A0A8S5T0J2_9CAUD</name>
<proteinExistence type="predicted"/>
<organism evidence="2">
    <name type="scientific">Siphoviridae sp. ctiJm4</name>
    <dbReference type="NCBI Taxonomy" id="2827916"/>
    <lineage>
        <taxon>Viruses</taxon>
        <taxon>Duplodnaviria</taxon>
        <taxon>Heunggongvirae</taxon>
        <taxon>Uroviricota</taxon>
        <taxon>Caudoviricetes</taxon>
    </lineage>
</organism>
<accession>A0A8S5T0J2</accession>
<keyword evidence="1" id="KW-0472">Membrane</keyword>